<dbReference type="PANTHER" id="PTHR24373:SF370">
    <property type="entry name" value="FISH-LIPS, ISOFORM E"/>
    <property type="match status" value="1"/>
</dbReference>
<protein>
    <submittedName>
        <fullName evidence="4">Uncharacterized protein</fullName>
    </submittedName>
</protein>
<reference evidence="4" key="1">
    <citation type="submission" date="2021-03" db="EMBL/GenBank/DDBJ databases">
        <authorList>
            <person name="Bekaert M."/>
        </authorList>
    </citation>
    <scope>NUCLEOTIDE SEQUENCE</scope>
</reference>
<dbReference type="InterPro" id="IPR050328">
    <property type="entry name" value="Dev_Immune_Receptor"/>
</dbReference>
<accession>A0A8S3QLI3</accession>
<dbReference type="SUPFAM" id="SSF52058">
    <property type="entry name" value="L domain-like"/>
    <property type="match status" value="1"/>
</dbReference>
<gene>
    <name evidence="4" type="ORF">MEDL_10322</name>
</gene>
<evidence type="ECO:0000256" key="1">
    <source>
        <dbReference type="ARBA" id="ARBA00022614"/>
    </source>
</evidence>
<dbReference type="InterPro" id="IPR003591">
    <property type="entry name" value="Leu-rich_rpt_typical-subtyp"/>
</dbReference>
<dbReference type="PANTHER" id="PTHR24373">
    <property type="entry name" value="SLIT RELATED LEUCINE-RICH REPEAT NEURONAL PROTEIN"/>
    <property type="match status" value="1"/>
</dbReference>
<proteinExistence type="predicted"/>
<keyword evidence="5" id="KW-1185">Reference proteome</keyword>
<keyword evidence="1" id="KW-0433">Leucine-rich repeat</keyword>
<dbReference type="Gene3D" id="3.80.10.10">
    <property type="entry name" value="Ribonuclease Inhibitor"/>
    <property type="match status" value="3"/>
</dbReference>
<evidence type="ECO:0000256" key="3">
    <source>
        <dbReference type="ARBA" id="ARBA00022737"/>
    </source>
</evidence>
<name>A0A8S3QLI3_MYTED</name>
<dbReference type="InterPro" id="IPR001611">
    <property type="entry name" value="Leu-rich_rpt"/>
</dbReference>
<dbReference type="Pfam" id="PF00560">
    <property type="entry name" value="LRR_1"/>
    <property type="match status" value="1"/>
</dbReference>
<dbReference type="PROSITE" id="PS51450">
    <property type="entry name" value="LRR"/>
    <property type="match status" value="2"/>
</dbReference>
<dbReference type="GO" id="GO:0031012">
    <property type="term" value="C:extracellular matrix"/>
    <property type="evidence" value="ECO:0007669"/>
    <property type="project" value="TreeGrafter"/>
</dbReference>
<keyword evidence="2" id="KW-0732">Signal</keyword>
<dbReference type="AlphaFoldDB" id="A0A8S3QLI3"/>
<dbReference type="OrthoDB" id="8861968at2759"/>
<keyword evidence="3" id="KW-0677">Repeat</keyword>
<dbReference type="GO" id="GO:0005615">
    <property type="term" value="C:extracellular space"/>
    <property type="evidence" value="ECO:0007669"/>
    <property type="project" value="TreeGrafter"/>
</dbReference>
<dbReference type="EMBL" id="CAJPWZ010000517">
    <property type="protein sequence ID" value="CAG2195402.1"/>
    <property type="molecule type" value="Genomic_DNA"/>
</dbReference>
<comment type="caution">
    <text evidence="4">The sequence shown here is derived from an EMBL/GenBank/DDBJ whole genome shotgun (WGS) entry which is preliminary data.</text>
</comment>
<dbReference type="Proteomes" id="UP000683360">
    <property type="component" value="Unassembled WGS sequence"/>
</dbReference>
<evidence type="ECO:0000313" key="4">
    <source>
        <dbReference type="EMBL" id="CAG2195402.1"/>
    </source>
</evidence>
<evidence type="ECO:0000256" key="2">
    <source>
        <dbReference type="ARBA" id="ARBA00022729"/>
    </source>
</evidence>
<dbReference type="Pfam" id="PF13855">
    <property type="entry name" value="LRR_8"/>
    <property type="match status" value="2"/>
</dbReference>
<dbReference type="PRINTS" id="PR00019">
    <property type="entry name" value="LEURICHRPT"/>
</dbReference>
<dbReference type="SMART" id="SM00369">
    <property type="entry name" value="LRR_TYP"/>
    <property type="match status" value="5"/>
</dbReference>
<evidence type="ECO:0000313" key="5">
    <source>
        <dbReference type="Proteomes" id="UP000683360"/>
    </source>
</evidence>
<dbReference type="InterPro" id="IPR032675">
    <property type="entry name" value="LRR_dom_sf"/>
</dbReference>
<organism evidence="4 5">
    <name type="scientific">Mytilus edulis</name>
    <name type="common">Blue mussel</name>
    <dbReference type="NCBI Taxonomy" id="6550"/>
    <lineage>
        <taxon>Eukaryota</taxon>
        <taxon>Metazoa</taxon>
        <taxon>Spiralia</taxon>
        <taxon>Lophotrochozoa</taxon>
        <taxon>Mollusca</taxon>
        <taxon>Bivalvia</taxon>
        <taxon>Autobranchia</taxon>
        <taxon>Pteriomorphia</taxon>
        <taxon>Mytilida</taxon>
        <taxon>Mytiloidea</taxon>
        <taxon>Mytilidae</taxon>
        <taxon>Mytilinae</taxon>
        <taxon>Mytilus</taxon>
    </lineage>
</organism>
<sequence length="435" mass="50405">MEKHYKIQNLPKSTVHLNVSHNLIEYTSKRFFEYAKYLSTLDLSFNRLTSITVDTFNGLRKLRYLSLDNNKLVYNSHSFPRNTFRDLKSLSHLSLKNNNIRYDYCKPFPEDTIVDLSALEQLEMDACLCGDDFFGKGFHKLKKLKSLELRNNFRCALSKYTFKNTKYLQNVLLHGIGEISFRKGTFRKLRYLEHLEMSFNSEKGGIVSPVENIAEDFIHTSIETLKLGQSAIPLNTFPLYILNKEMYKNNITEICLTDNAGNAGHFPIPMGAPPPTLQILDLSNNSLTRFLLDIKNITRLILKQNLLGDFLSTKSYFEKKTDEYFSVIEIIDISQNDIKELAPFTFDSQPFLKHIDLSNNKIQDITFDLSCLLALDFQNLSNNRIKYFNESVMCIINTIVIHKQLTIDLSKNVLECTCKTIPFFTMDDRKQCFIC</sequence>